<keyword evidence="6 12" id="KW-0812">Transmembrane</keyword>
<evidence type="ECO:0000259" key="13">
    <source>
        <dbReference type="Pfam" id="PF00852"/>
    </source>
</evidence>
<keyword evidence="5 12" id="KW-0808">Transferase</keyword>
<dbReference type="InterPro" id="IPR055270">
    <property type="entry name" value="Glyco_tran_10_C"/>
</dbReference>
<dbReference type="PANTHER" id="PTHR48438:SF1">
    <property type="entry name" value="ALPHA-(1,3)-FUCOSYLTRANSFERASE C-RELATED"/>
    <property type="match status" value="1"/>
</dbReference>
<name>A0A8S0ZDI1_ARCPL</name>
<keyword evidence="7" id="KW-0735">Signal-anchor</keyword>
<dbReference type="Pfam" id="PF00852">
    <property type="entry name" value="Glyco_transf_10"/>
    <property type="match status" value="1"/>
</dbReference>
<evidence type="ECO:0000259" key="14">
    <source>
        <dbReference type="Pfam" id="PF17039"/>
    </source>
</evidence>
<dbReference type="PANTHER" id="PTHR48438">
    <property type="entry name" value="ALPHA-(1,3)-FUCOSYLTRANSFERASE C-RELATED"/>
    <property type="match status" value="1"/>
</dbReference>
<gene>
    <name evidence="15" type="ORF">APLA_LOCUS3981</name>
</gene>
<evidence type="ECO:0000256" key="7">
    <source>
        <dbReference type="ARBA" id="ARBA00022968"/>
    </source>
</evidence>
<comment type="subcellular location">
    <subcellularLocation>
        <location evidence="1 12">Golgi apparatus</location>
        <location evidence="1 12">Golgi stack membrane</location>
        <topology evidence="1 12">Single-pass type II membrane protein</topology>
    </subcellularLocation>
</comment>
<dbReference type="SUPFAM" id="SSF53756">
    <property type="entry name" value="UDP-Glycosyltransferase/glycogen phosphorylase"/>
    <property type="match status" value="1"/>
</dbReference>
<evidence type="ECO:0000313" key="16">
    <source>
        <dbReference type="Proteomes" id="UP000494106"/>
    </source>
</evidence>
<evidence type="ECO:0000256" key="6">
    <source>
        <dbReference type="ARBA" id="ARBA00022692"/>
    </source>
</evidence>
<dbReference type="OrthoDB" id="427096at2759"/>
<evidence type="ECO:0000256" key="11">
    <source>
        <dbReference type="ARBA" id="ARBA00023180"/>
    </source>
</evidence>
<evidence type="ECO:0000256" key="10">
    <source>
        <dbReference type="ARBA" id="ARBA00023136"/>
    </source>
</evidence>
<proteinExistence type="inferred from homology"/>
<evidence type="ECO:0000256" key="2">
    <source>
        <dbReference type="ARBA" id="ARBA00004922"/>
    </source>
</evidence>
<dbReference type="EC" id="2.4.1.-" evidence="12"/>
<keyword evidence="9 12" id="KW-0333">Golgi apparatus</keyword>
<dbReference type="InterPro" id="IPR038577">
    <property type="entry name" value="GT10-like_C_sf"/>
</dbReference>
<dbReference type="InterPro" id="IPR001503">
    <property type="entry name" value="Glyco_trans_10"/>
</dbReference>
<dbReference type="Pfam" id="PF17039">
    <property type="entry name" value="Glyco_tran_10_N"/>
    <property type="match status" value="1"/>
</dbReference>
<feature type="domain" description="Fucosyltransferase N-terminal" evidence="14">
    <location>
        <begin position="34"/>
        <end position="146"/>
    </location>
</feature>
<comment type="similarity">
    <text evidence="3 12">Belongs to the glycosyltransferase 10 family.</text>
</comment>
<dbReference type="Proteomes" id="UP000494106">
    <property type="component" value="Unassembled WGS sequence"/>
</dbReference>
<comment type="caution">
    <text evidence="15">The sequence shown here is derived from an EMBL/GenBank/DDBJ whole genome shotgun (WGS) entry which is preliminary data.</text>
</comment>
<evidence type="ECO:0000256" key="1">
    <source>
        <dbReference type="ARBA" id="ARBA00004447"/>
    </source>
</evidence>
<organism evidence="15 16">
    <name type="scientific">Arctia plantaginis</name>
    <name type="common">Wood tiger moth</name>
    <name type="synonym">Phalaena plantaginis</name>
    <dbReference type="NCBI Taxonomy" id="874455"/>
    <lineage>
        <taxon>Eukaryota</taxon>
        <taxon>Metazoa</taxon>
        <taxon>Ecdysozoa</taxon>
        <taxon>Arthropoda</taxon>
        <taxon>Hexapoda</taxon>
        <taxon>Insecta</taxon>
        <taxon>Pterygota</taxon>
        <taxon>Neoptera</taxon>
        <taxon>Endopterygota</taxon>
        <taxon>Lepidoptera</taxon>
        <taxon>Glossata</taxon>
        <taxon>Ditrysia</taxon>
        <taxon>Noctuoidea</taxon>
        <taxon>Erebidae</taxon>
        <taxon>Arctiinae</taxon>
        <taxon>Arctia</taxon>
    </lineage>
</organism>
<dbReference type="Gene3D" id="3.40.50.11660">
    <property type="entry name" value="Glycosyl transferase family 10, C-terminal domain"/>
    <property type="match status" value="1"/>
</dbReference>
<evidence type="ECO:0000256" key="9">
    <source>
        <dbReference type="ARBA" id="ARBA00023034"/>
    </source>
</evidence>
<keyword evidence="16" id="KW-1185">Reference proteome</keyword>
<accession>A0A8S0ZDI1</accession>
<keyword evidence="11" id="KW-0325">Glycoprotein</keyword>
<feature type="domain" description="Fucosyltransferase C-terminal" evidence="13">
    <location>
        <begin position="183"/>
        <end position="363"/>
    </location>
</feature>
<evidence type="ECO:0000313" key="15">
    <source>
        <dbReference type="EMBL" id="CAB3229881.1"/>
    </source>
</evidence>
<evidence type="ECO:0000256" key="12">
    <source>
        <dbReference type="RuleBase" id="RU003832"/>
    </source>
</evidence>
<keyword evidence="10" id="KW-0472">Membrane</keyword>
<dbReference type="EMBL" id="CADEBC010000426">
    <property type="protein sequence ID" value="CAB3229881.1"/>
    <property type="molecule type" value="Genomic_DNA"/>
</dbReference>
<dbReference type="InterPro" id="IPR031481">
    <property type="entry name" value="Glyco_tran_10_N"/>
</dbReference>
<sequence length="376" mass="44717">MWSQLNFNPQRTPEVLVLRKPEKKAEHVTVKPRLKYILLWTLKTRDPVKYLGTGKNTFINRKCSSVECYVSTDRNFLKNVTKFDVIVFHSSDIRDFDLPTSRSPHQKYVFASMESADYYPFCNTMYNDFFNWTWTYKLNSDEQYSYITITDTNGTIVGPREFMHWKQIEDMDPIDNVLKNKLSRKKIAAAWFVSNCHSHSKRELLAIDLMDELQKYNLILDIYGQCGSKTCPRSDMSKCWQLLEQDYYFYLSFENSFSPDYVTEKLLHALQHYTVPIVFGGANYTRFMPDGIYLDATKLTVPELAKKMADIINNKEEYYNYFKWHNHYSYHDSTDFSESDPYCNFCSMVDDEQRFEEKSVYDDFCTWWSTPTRCRV</sequence>
<evidence type="ECO:0000256" key="5">
    <source>
        <dbReference type="ARBA" id="ARBA00022679"/>
    </source>
</evidence>
<dbReference type="AlphaFoldDB" id="A0A8S0ZDI1"/>
<evidence type="ECO:0000256" key="4">
    <source>
        <dbReference type="ARBA" id="ARBA00022676"/>
    </source>
</evidence>
<dbReference type="GO" id="GO:0032580">
    <property type="term" value="C:Golgi cisterna membrane"/>
    <property type="evidence" value="ECO:0007669"/>
    <property type="project" value="UniProtKB-SubCell"/>
</dbReference>
<dbReference type="GO" id="GO:0008417">
    <property type="term" value="F:fucosyltransferase activity"/>
    <property type="evidence" value="ECO:0007669"/>
    <property type="project" value="InterPro"/>
</dbReference>
<comment type="pathway">
    <text evidence="2">Protein modification; protein glycosylation.</text>
</comment>
<evidence type="ECO:0000256" key="3">
    <source>
        <dbReference type="ARBA" id="ARBA00008919"/>
    </source>
</evidence>
<reference evidence="15 16" key="1">
    <citation type="submission" date="2020-04" db="EMBL/GenBank/DDBJ databases">
        <authorList>
            <person name="Wallbank WR R."/>
            <person name="Pardo Diaz C."/>
            <person name="Kozak K."/>
            <person name="Martin S."/>
            <person name="Jiggins C."/>
            <person name="Moest M."/>
            <person name="Warren A I."/>
            <person name="Byers J.R.P. K."/>
            <person name="Montejo-Kovacevich G."/>
            <person name="Yen C E."/>
        </authorList>
    </citation>
    <scope>NUCLEOTIDE SEQUENCE [LARGE SCALE GENOMIC DNA]</scope>
</reference>
<protein>
    <recommendedName>
        <fullName evidence="12">Fucosyltransferase</fullName>
        <ecNumber evidence="12">2.4.1.-</ecNumber>
    </recommendedName>
</protein>
<keyword evidence="8" id="KW-1133">Transmembrane helix</keyword>
<keyword evidence="4 12" id="KW-0328">Glycosyltransferase</keyword>
<evidence type="ECO:0000256" key="8">
    <source>
        <dbReference type="ARBA" id="ARBA00022989"/>
    </source>
</evidence>